<dbReference type="Pfam" id="PF10824">
    <property type="entry name" value="T7SS_ESX_EspC"/>
    <property type="match status" value="1"/>
</dbReference>
<dbReference type="RefSeq" id="WP_208674885.1">
    <property type="nucleotide sequence ID" value="NZ_CP070380.1"/>
</dbReference>
<comment type="caution">
    <text evidence="1">The sequence shown here is derived from an EMBL/GenBank/DDBJ whole genome shotgun (WGS) entry which is preliminary data.</text>
</comment>
<evidence type="ECO:0000313" key="2">
    <source>
        <dbReference type="Proteomes" id="UP001172687"/>
    </source>
</evidence>
<name>A0ABT8HED6_MYCAO</name>
<dbReference type="InterPro" id="IPR022536">
    <property type="entry name" value="EspC"/>
</dbReference>
<evidence type="ECO:0000313" key="1">
    <source>
        <dbReference type="EMBL" id="MDN4519129.1"/>
    </source>
</evidence>
<dbReference type="EMBL" id="JAUHTC010000053">
    <property type="protein sequence ID" value="MDN4519129.1"/>
    <property type="molecule type" value="Genomic_DNA"/>
</dbReference>
<organism evidence="1 2">
    <name type="scientific">Mycolicibacterium austroafricanum</name>
    <name type="common">Mycobacterium austroafricanum</name>
    <dbReference type="NCBI Taxonomy" id="39687"/>
    <lineage>
        <taxon>Bacteria</taxon>
        <taxon>Bacillati</taxon>
        <taxon>Actinomycetota</taxon>
        <taxon>Actinomycetes</taxon>
        <taxon>Mycobacteriales</taxon>
        <taxon>Mycobacteriaceae</taxon>
        <taxon>Mycolicibacterium</taxon>
    </lineage>
</organism>
<reference evidence="1" key="1">
    <citation type="submission" date="2023-07" db="EMBL/GenBank/DDBJ databases">
        <title>Degradation of tert-butanol by M. austroafricanum TBA100.</title>
        <authorList>
            <person name="Helbich S."/>
            <person name="Vainshtein Y."/>
        </authorList>
    </citation>
    <scope>NUCLEOTIDE SEQUENCE</scope>
    <source>
        <strain evidence="1">TBA100</strain>
    </source>
</reference>
<sequence>MTSPDGELHVEPSHLRQLSARQNAAAAQIADAVPLTANEADRVLRSHGIVCMPTYLAAQAAGLARAKADIAVQVMSETFTANLDSAAANYSWTDQDSGSNIDGKMRPGRR</sequence>
<accession>A0ABT8HED6</accession>
<gene>
    <name evidence="1" type="ORF">QYF68_15080</name>
</gene>
<protein>
    <submittedName>
        <fullName evidence="1">ESX-1 secretion-associated protein</fullName>
    </submittedName>
</protein>
<dbReference type="Proteomes" id="UP001172687">
    <property type="component" value="Unassembled WGS sequence"/>
</dbReference>
<keyword evidence="2" id="KW-1185">Reference proteome</keyword>
<proteinExistence type="predicted"/>